<feature type="compositionally biased region" description="Polar residues" evidence="1">
    <location>
        <begin position="70"/>
        <end position="87"/>
    </location>
</feature>
<dbReference type="Proteomes" id="UP001168821">
    <property type="component" value="Unassembled WGS sequence"/>
</dbReference>
<reference evidence="3" key="1">
    <citation type="journal article" date="2023" name="G3 (Bethesda)">
        <title>Whole genome assemblies of Zophobas morio and Tenebrio molitor.</title>
        <authorList>
            <person name="Kaur S."/>
            <person name="Stinson S.A."/>
            <person name="diCenzo G.C."/>
        </authorList>
    </citation>
    <scope>NUCLEOTIDE SEQUENCE</scope>
    <source>
        <strain evidence="3">QUZm001</strain>
    </source>
</reference>
<dbReference type="AlphaFoldDB" id="A0AA38IHL5"/>
<gene>
    <name evidence="2" type="ORF">Zmor_015879</name>
    <name evidence="3" type="ORF">Zmor_015882</name>
</gene>
<feature type="region of interest" description="Disordered" evidence="1">
    <location>
        <begin position="1"/>
        <end position="20"/>
    </location>
</feature>
<dbReference type="EMBL" id="JALNTZ010000004">
    <property type="protein sequence ID" value="KAJ3656834.1"/>
    <property type="molecule type" value="Genomic_DNA"/>
</dbReference>
<comment type="caution">
    <text evidence="3">The sequence shown here is derived from an EMBL/GenBank/DDBJ whole genome shotgun (WGS) entry which is preliminary data.</text>
</comment>
<feature type="region of interest" description="Disordered" evidence="1">
    <location>
        <begin position="68"/>
        <end position="87"/>
    </location>
</feature>
<proteinExistence type="predicted"/>
<keyword evidence="4" id="KW-1185">Reference proteome</keyword>
<organism evidence="3 4">
    <name type="scientific">Zophobas morio</name>
    <dbReference type="NCBI Taxonomy" id="2755281"/>
    <lineage>
        <taxon>Eukaryota</taxon>
        <taxon>Metazoa</taxon>
        <taxon>Ecdysozoa</taxon>
        <taxon>Arthropoda</taxon>
        <taxon>Hexapoda</taxon>
        <taxon>Insecta</taxon>
        <taxon>Pterygota</taxon>
        <taxon>Neoptera</taxon>
        <taxon>Endopterygota</taxon>
        <taxon>Coleoptera</taxon>
        <taxon>Polyphaga</taxon>
        <taxon>Cucujiformia</taxon>
        <taxon>Tenebrionidae</taxon>
        <taxon>Zophobas</taxon>
    </lineage>
</organism>
<evidence type="ECO:0000313" key="3">
    <source>
        <dbReference type="EMBL" id="KAJ3656837.1"/>
    </source>
</evidence>
<name>A0AA38IHL5_9CUCU</name>
<evidence type="ECO:0000313" key="4">
    <source>
        <dbReference type="Proteomes" id="UP001168821"/>
    </source>
</evidence>
<feature type="compositionally biased region" description="Basic and acidic residues" evidence="1">
    <location>
        <begin position="1"/>
        <end position="11"/>
    </location>
</feature>
<evidence type="ECO:0000256" key="1">
    <source>
        <dbReference type="SAM" id="MobiDB-lite"/>
    </source>
</evidence>
<accession>A0AA38IHL5</accession>
<dbReference type="EMBL" id="JALNTZ010000004">
    <property type="protein sequence ID" value="KAJ3656837.1"/>
    <property type="molecule type" value="Genomic_DNA"/>
</dbReference>
<evidence type="ECO:0000313" key="2">
    <source>
        <dbReference type="EMBL" id="KAJ3656834.1"/>
    </source>
</evidence>
<protein>
    <submittedName>
        <fullName evidence="3">Uncharacterized protein</fullName>
    </submittedName>
</protein>
<sequence length="87" mass="9257">MHHIAFRETPSKSEISGNHSGLLETLHPPHGICMIVSPCIFYARALSATVLIKAFVRAGAVITAIPGPDSTPSQARSCISKRSCSAR</sequence>